<dbReference type="Pfam" id="PF00046">
    <property type="entry name" value="Homeodomain"/>
    <property type="match status" value="1"/>
</dbReference>
<dbReference type="InterPro" id="IPR051306">
    <property type="entry name" value="Homeobox_regulator"/>
</dbReference>
<feature type="DNA-binding region" description="Homeobox" evidence="5">
    <location>
        <begin position="25"/>
        <end position="89"/>
    </location>
</feature>
<dbReference type="InterPro" id="IPR001356">
    <property type="entry name" value="HD"/>
</dbReference>
<keyword evidence="3 5" id="KW-0371">Homeobox</keyword>
<accession>A0A1I7WW42</accession>
<evidence type="ECO:0000256" key="6">
    <source>
        <dbReference type="RuleBase" id="RU000682"/>
    </source>
</evidence>
<evidence type="ECO:0000313" key="10">
    <source>
        <dbReference type="WBParaSite" id="Hba_09393"/>
    </source>
</evidence>
<evidence type="ECO:0000256" key="1">
    <source>
        <dbReference type="ARBA" id="ARBA00004123"/>
    </source>
</evidence>
<proteinExistence type="predicted"/>
<dbReference type="SUPFAM" id="SSF46689">
    <property type="entry name" value="Homeodomain-like"/>
    <property type="match status" value="1"/>
</dbReference>
<protein>
    <submittedName>
        <fullName evidence="10">Homeobox domain-containing protein</fullName>
    </submittedName>
</protein>
<sequence>MHLYIYIYIILSSSDDDDSLSPSEARRNRTSFSADQLETLENAFKQNTYPDSAERETIARQTGLSEEKIMVRPKLTWFSNRRARCRKHLPMYPTMFQSMVPSPQATSSMFGLPHAMPIFMPTLSTPLLFSPYLNTKELK</sequence>
<evidence type="ECO:0000313" key="9">
    <source>
        <dbReference type="Proteomes" id="UP000095283"/>
    </source>
</evidence>
<dbReference type="Proteomes" id="UP000095283">
    <property type="component" value="Unplaced"/>
</dbReference>
<evidence type="ECO:0000259" key="8">
    <source>
        <dbReference type="PROSITE" id="PS50071"/>
    </source>
</evidence>
<feature type="region of interest" description="Disordered" evidence="7">
    <location>
        <begin position="15"/>
        <end position="34"/>
    </location>
</feature>
<dbReference type="Gene3D" id="1.10.10.60">
    <property type="entry name" value="Homeodomain-like"/>
    <property type="match status" value="1"/>
</dbReference>
<dbReference type="PROSITE" id="PS50071">
    <property type="entry name" value="HOMEOBOX_2"/>
    <property type="match status" value="1"/>
</dbReference>
<feature type="domain" description="Homeobox" evidence="8">
    <location>
        <begin position="23"/>
        <end position="88"/>
    </location>
</feature>
<keyword evidence="4 5" id="KW-0539">Nucleus</keyword>
<keyword evidence="2 5" id="KW-0238">DNA-binding</keyword>
<dbReference type="GO" id="GO:0000977">
    <property type="term" value="F:RNA polymerase II transcription regulatory region sequence-specific DNA binding"/>
    <property type="evidence" value="ECO:0007669"/>
    <property type="project" value="TreeGrafter"/>
</dbReference>
<evidence type="ECO:0000256" key="7">
    <source>
        <dbReference type="SAM" id="MobiDB-lite"/>
    </source>
</evidence>
<evidence type="ECO:0000256" key="5">
    <source>
        <dbReference type="PROSITE-ProRule" id="PRU00108"/>
    </source>
</evidence>
<comment type="subcellular location">
    <subcellularLocation>
        <location evidence="1 5 6">Nucleus</location>
    </subcellularLocation>
</comment>
<name>A0A1I7WW42_HETBA</name>
<evidence type="ECO:0000256" key="3">
    <source>
        <dbReference type="ARBA" id="ARBA00023155"/>
    </source>
</evidence>
<evidence type="ECO:0000256" key="2">
    <source>
        <dbReference type="ARBA" id="ARBA00023125"/>
    </source>
</evidence>
<dbReference type="InterPro" id="IPR009057">
    <property type="entry name" value="Homeodomain-like_sf"/>
</dbReference>
<dbReference type="CDD" id="cd00086">
    <property type="entry name" value="homeodomain"/>
    <property type="match status" value="1"/>
</dbReference>
<keyword evidence="9" id="KW-1185">Reference proteome</keyword>
<dbReference type="WBParaSite" id="Hba_09393">
    <property type="protein sequence ID" value="Hba_09393"/>
    <property type="gene ID" value="Hba_09393"/>
</dbReference>
<organism evidence="9 10">
    <name type="scientific">Heterorhabditis bacteriophora</name>
    <name type="common">Entomopathogenic nematode worm</name>
    <dbReference type="NCBI Taxonomy" id="37862"/>
    <lineage>
        <taxon>Eukaryota</taxon>
        <taxon>Metazoa</taxon>
        <taxon>Ecdysozoa</taxon>
        <taxon>Nematoda</taxon>
        <taxon>Chromadorea</taxon>
        <taxon>Rhabditida</taxon>
        <taxon>Rhabditina</taxon>
        <taxon>Rhabditomorpha</taxon>
        <taxon>Strongyloidea</taxon>
        <taxon>Heterorhabditidae</taxon>
        <taxon>Heterorhabditis</taxon>
    </lineage>
</organism>
<dbReference type="SMART" id="SM00389">
    <property type="entry name" value="HOX"/>
    <property type="match status" value="1"/>
</dbReference>
<evidence type="ECO:0000256" key="4">
    <source>
        <dbReference type="ARBA" id="ARBA00023242"/>
    </source>
</evidence>
<dbReference type="AlphaFoldDB" id="A0A1I7WW42"/>
<dbReference type="GO" id="GO:0005634">
    <property type="term" value="C:nucleus"/>
    <property type="evidence" value="ECO:0007669"/>
    <property type="project" value="UniProtKB-SubCell"/>
</dbReference>
<reference evidence="10" key="1">
    <citation type="submission" date="2016-11" db="UniProtKB">
        <authorList>
            <consortium name="WormBaseParasite"/>
        </authorList>
    </citation>
    <scope>IDENTIFICATION</scope>
</reference>
<dbReference type="PANTHER" id="PTHR46123:SF4">
    <property type="entry name" value="MIX-TYPE HOMEOBOX GENE 1-RELATED"/>
    <property type="match status" value="1"/>
</dbReference>
<dbReference type="GO" id="GO:0000981">
    <property type="term" value="F:DNA-binding transcription factor activity, RNA polymerase II-specific"/>
    <property type="evidence" value="ECO:0007669"/>
    <property type="project" value="TreeGrafter"/>
</dbReference>
<dbReference type="PANTHER" id="PTHR46123">
    <property type="entry name" value="MIX-TYPE HOMEOBOX GENE 1-RELATED"/>
    <property type="match status" value="1"/>
</dbReference>